<feature type="compositionally biased region" description="Low complexity" evidence="1">
    <location>
        <begin position="101"/>
        <end position="111"/>
    </location>
</feature>
<proteinExistence type="predicted"/>
<gene>
    <name evidence="3" type="ORF">LOTGIDRAFT_228240</name>
</gene>
<keyword evidence="2" id="KW-1133">Transmembrane helix</keyword>
<evidence type="ECO:0000256" key="2">
    <source>
        <dbReference type="SAM" id="Phobius"/>
    </source>
</evidence>
<dbReference type="RefSeq" id="XP_009051464.1">
    <property type="nucleotide sequence ID" value="XM_009053216.1"/>
</dbReference>
<organism evidence="3 4">
    <name type="scientific">Lottia gigantea</name>
    <name type="common">Giant owl limpet</name>
    <dbReference type="NCBI Taxonomy" id="225164"/>
    <lineage>
        <taxon>Eukaryota</taxon>
        <taxon>Metazoa</taxon>
        <taxon>Spiralia</taxon>
        <taxon>Lophotrochozoa</taxon>
        <taxon>Mollusca</taxon>
        <taxon>Gastropoda</taxon>
        <taxon>Patellogastropoda</taxon>
        <taxon>Lottioidea</taxon>
        <taxon>Lottiidae</taxon>
        <taxon>Lottia</taxon>
    </lineage>
</organism>
<keyword evidence="2" id="KW-0812">Transmembrane</keyword>
<dbReference type="HOGENOM" id="CLU_740307_0_0_1"/>
<accession>V4ARX1</accession>
<dbReference type="GeneID" id="20247595"/>
<feature type="region of interest" description="Disordered" evidence="1">
    <location>
        <begin position="61"/>
        <end position="111"/>
    </location>
</feature>
<protein>
    <submittedName>
        <fullName evidence="3">Uncharacterized protein</fullName>
    </submittedName>
</protein>
<evidence type="ECO:0000313" key="4">
    <source>
        <dbReference type="Proteomes" id="UP000030746"/>
    </source>
</evidence>
<reference evidence="3 4" key="1">
    <citation type="journal article" date="2013" name="Nature">
        <title>Insights into bilaterian evolution from three spiralian genomes.</title>
        <authorList>
            <person name="Simakov O."/>
            <person name="Marletaz F."/>
            <person name="Cho S.J."/>
            <person name="Edsinger-Gonzales E."/>
            <person name="Havlak P."/>
            <person name="Hellsten U."/>
            <person name="Kuo D.H."/>
            <person name="Larsson T."/>
            <person name="Lv J."/>
            <person name="Arendt D."/>
            <person name="Savage R."/>
            <person name="Osoegawa K."/>
            <person name="de Jong P."/>
            <person name="Grimwood J."/>
            <person name="Chapman J.A."/>
            <person name="Shapiro H."/>
            <person name="Aerts A."/>
            <person name="Otillar R.P."/>
            <person name="Terry A.Y."/>
            <person name="Boore J.L."/>
            <person name="Grigoriev I.V."/>
            <person name="Lindberg D.R."/>
            <person name="Seaver E.C."/>
            <person name="Weisblat D.A."/>
            <person name="Putnam N.H."/>
            <person name="Rokhsar D.S."/>
        </authorList>
    </citation>
    <scope>NUCLEOTIDE SEQUENCE [LARGE SCALE GENOMIC DNA]</scope>
</reference>
<evidence type="ECO:0000313" key="3">
    <source>
        <dbReference type="EMBL" id="ESO97605.1"/>
    </source>
</evidence>
<dbReference type="OrthoDB" id="6070161at2759"/>
<keyword evidence="4" id="KW-1185">Reference proteome</keyword>
<name>V4ARX1_LOTGI</name>
<sequence>MSLNWMVGFTYTHMIMDDEDYFPPPPPPYNEADLYEPYIPEPDIDGVMDIPNAYVDLESINPNLGPVNQEHKSSENDQKPNEAQSKIDNWNNCDNDENPKSSSFDVSSDSDATIDSNEVSLLPTLEGVSGLHAALERSTEHEVEPVRDNMCDQSVASDRLNPTGTSSPNCVTVVNAHDHPSVETSENLKTALKQGSVRYSKSDCDEGCIHTTLDNTRDSDATCIHMEGPEHPLLEKSSDSNPQFSRHDGYHLVPTSDKTVGSEAMASEMTEARLKGNDQITDEDTRSYSSDYVLLSRIGTGPPVPGTPYTYKNCSLVYKDSMNDVKYVWKEGKVQVKPIDSKKAARKSPAGVKLCVGVTILLTIAVVFLLVSLV</sequence>
<keyword evidence="2" id="KW-0472">Membrane</keyword>
<feature type="transmembrane region" description="Helical" evidence="2">
    <location>
        <begin position="351"/>
        <end position="373"/>
    </location>
</feature>
<dbReference type="CTD" id="20247595"/>
<feature type="compositionally biased region" description="Basic and acidic residues" evidence="1">
    <location>
        <begin position="69"/>
        <end position="80"/>
    </location>
</feature>
<dbReference type="Proteomes" id="UP000030746">
    <property type="component" value="Unassembled WGS sequence"/>
</dbReference>
<dbReference type="EMBL" id="KB201304">
    <property type="protein sequence ID" value="ESO97605.1"/>
    <property type="molecule type" value="Genomic_DNA"/>
</dbReference>
<dbReference type="KEGG" id="lgi:LOTGIDRAFT_228240"/>
<dbReference type="AlphaFoldDB" id="V4ARX1"/>
<feature type="compositionally biased region" description="Polar residues" evidence="1">
    <location>
        <begin position="81"/>
        <end position="93"/>
    </location>
</feature>
<evidence type="ECO:0000256" key="1">
    <source>
        <dbReference type="SAM" id="MobiDB-lite"/>
    </source>
</evidence>